<evidence type="ECO:0000256" key="4">
    <source>
        <dbReference type="PROSITE-ProRule" id="PRU00207"/>
    </source>
</evidence>
<dbReference type="Gene3D" id="3.30.40.10">
    <property type="entry name" value="Zinc/RING finger domain, C3HC4 (zinc finger)"/>
    <property type="match status" value="2"/>
</dbReference>
<reference evidence="6" key="2">
    <citation type="submission" date="2025-08" db="UniProtKB">
        <authorList>
            <consortium name="Ensembl"/>
        </authorList>
    </citation>
    <scope>IDENTIFICATION</scope>
</reference>
<reference evidence="6" key="3">
    <citation type="submission" date="2025-09" db="UniProtKB">
        <authorList>
            <consortium name="Ensembl"/>
        </authorList>
    </citation>
    <scope>IDENTIFICATION</scope>
</reference>
<dbReference type="Ensembl" id="ENSMMDT00005041191.1">
    <property type="protein sequence ID" value="ENSMMDP00005040361.1"/>
    <property type="gene ID" value="ENSMMDG00005018687.1"/>
</dbReference>
<dbReference type="AlphaFoldDB" id="A0A668A5H2"/>
<feature type="zinc finger region" description="TRAF-type" evidence="4">
    <location>
        <begin position="15"/>
        <end position="90"/>
    </location>
</feature>
<dbReference type="PANTHER" id="PTHR16295">
    <property type="entry name" value="TRAF-TYPE ZINC FINGER PROTEIN-RELATED"/>
    <property type="match status" value="1"/>
</dbReference>
<reference evidence="6" key="1">
    <citation type="submission" date="2019-06" db="EMBL/GenBank/DDBJ databases">
        <authorList>
            <consortium name="Wellcome Sanger Institute Data Sharing"/>
        </authorList>
    </citation>
    <scope>NUCLEOTIDE SEQUENCE [LARGE SCALE GENOMIC DNA]</scope>
</reference>
<proteinExistence type="predicted"/>
<keyword evidence="1 4" id="KW-0479">Metal-binding</keyword>
<dbReference type="PANTHER" id="PTHR16295:SF17">
    <property type="entry name" value="XIAP-ASSOCIATED FACTOR 1"/>
    <property type="match status" value="1"/>
</dbReference>
<dbReference type="Pfam" id="PF21366">
    <property type="entry name" value="TRAFD1-XIAF1_ZnF"/>
    <property type="match status" value="1"/>
</dbReference>
<gene>
    <name evidence="6" type="primary">xaf1</name>
</gene>
<sequence>PKCNKEVAEANFALHESHCRRFLCLCPDCEEPVPKEQLDQHRLDQHTQVKCSRCNRKVERCHLMDHEADECEERLQCCKFCELEVPWKELDEHSAACGSRTERCGDCGRYVTLKDQLEHDKICPATQAVSGPPPSVRQTPGTCRGCGASFPAEEMEEHEGDFSKKEARSPLSSSLKAVFLSNRPSGELLGDSRDPNQISTCPHCHLALPLLTLRWHEVKCQIHIHLK</sequence>
<dbReference type="Proteomes" id="UP000472263">
    <property type="component" value="Chromosome 13"/>
</dbReference>
<dbReference type="InterPro" id="IPR051986">
    <property type="entry name" value="Innate_Immune_Apopt_Reg"/>
</dbReference>
<dbReference type="InterPro" id="IPR013083">
    <property type="entry name" value="Znf_RING/FYVE/PHD"/>
</dbReference>
<evidence type="ECO:0000256" key="3">
    <source>
        <dbReference type="ARBA" id="ARBA00022833"/>
    </source>
</evidence>
<evidence type="ECO:0000259" key="5">
    <source>
        <dbReference type="PROSITE" id="PS50145"/>
    </source>
</evidence>
<keyword evidence="2 4" id="KW-0863">Zinc-finger</keyword>
<protein>
    <submittedName>
        <fullName evidence="6">XIAP associated factor 1</fullName>
    </submittedName>
</protein>
<accession>A0A668A5H2</accession>
<organism evidence="6 7">
    <name type="scientific">Myripristis murdjan</name>
    <name type="common">pinecone soldierfish</name>
    <dbReference type="NCBI Taxonomy" id="586833"/>
    <lineage>
        <taxon>Eukaryota</taxon>
        <taxon>Metazoa</taxon>
        <taxon>Chordata</taxon>
        <taxon>Craniata</taxon>
        <taxon>Vertebrata</taxon>
        <taxon>Euteleostomi</taxon>
        <taxon>Actinopterygii</taxon>
        <taxon>Neopterygii</taxon>
        <taxon>Teleostei</taxon>
        <taxon>Neoteleostei</taxon>
        <taxon>Acanthomorphata</taxon>
        <taxon>Holocentriformes</taxon>
        <taxon>Holocentridae</taxon>
        <taxon>Myripristis</taxon>
    </lineage>
</organism>
<dbReference type="InterPro" id="IPR049439">
    <property type="entry name" value="TRAFD1-XIAF1_Znf"/>
</dbReference>
<dbReference type="GO" id="GO:0008270">
    <property type="term" value="F:zinc ion binding"/>
    <property type="evidence" value="ECO:0007669"/>
    <property type="project" value="UniProtKB-KW"/>
</dbReference>
<dbReference type="PROSITE" id="PS50145">
    <property type="entry name" value="ZF_TRAF"/>
    <property type="match status" value="1"/>
</dbReference>
<dbReference type="InterPro" id="IPR001293">
    <property type="entry name" value="Znf_TRAF"/>
</dbReference>
<feature type="domain" description="TRAF-type" evidence="5">
    <location>
        <begin position="15"/>
        <end position="90"/>
    </location>
</feature>
<keyword evidence="3 4" id="KW-0862">Zinc</keyword>
<dbReference type="GeneTree" id="ENSGT00530000063869"/>
<name>A0A668A5H2_9TELE</name>
<evidence type="ECO:0000256" key="1">
    <source>
        <dbReference type="ARBA" id="ARBA00022723"/>
    </source>
</evidence>
<dbReference type="GO" id="GO:0005739">
    <property type="term" value="C:mitochondrion"/>
    <property type="evidence" value="ECO:0007669"/>
    <property type="project" value="TreeGrafter"/>
</dbReference>
<keyword evidence="7" id="KW-1185">Reference proteome</keyword>
<evidence type="ECO:0000313" key="6">
    <source>
        <dbReference type="Ensembl" id="ENSMMDP00005040361.1"/>
    </source>
</evidence>
<evidence type="ECO:0000256" key="2">
    <source>
        <dbReference type="ARBA" id="ARBA00022771"/>
    </source>
</evidence>
<evidence type="ECO:0000313" key="7">
    <source>
        <dbReference type="Proteomes" id="UP000472263"/>
    </source>
</evidence>